<evidence type="ECO:0000313" key="2">
    <source>
        <dbReference type="EMBL" id="AHE98524.1"/>
    </source>
</evidence>
<keyword evidence="1" id="KW-0472">Membrane</keyword>
<keyword evidence="1" id="KW-1133">Transmembrane helix</keyword>
<dbReference type="EMBL" id="CP007029">
    <property type="protein sequence ID" value="AHE98524.1"/>
    <property type="molecule type" value="Genomic_DNA"/>
</dbReference>
<reference evidence="2 3" key="1">
    <citation type="submission" date="2013-12" db="EMBL/GenBank/DDBJ databases">
        <authorList>
            <consortium name="DOE Joint Genome Institute"/>
            <person name="Muyzer G."/>
            <person name="Huntemann M."/>
            <person name="Han J."/>
            <person name="Chen A."/>
            <person name="Kyrpides N."/>
            <person name="Mavromatis K."/>
            <person name="Markowitz V."/>
            <person name="Palaniappan K."/>
            <person name="Ivanova N."/>
            <person name="Schaumberg A."/>
            <person name="Pati A."/>
            <person name="Liolios K."/>
            <person name="Nordberg H.P."/>
            <person name="Cantor M.N."/>
            <person name="Hua S.X."/>
            <person name="Woyke T."/>
        </authorList>
    </citation>
    <scope>NUCLEOTIDE SEQUENCE [LARGE SCALE GENOMIC DNA]</scope>
    <source>
        <strain evidence="2 3">ARh 1</strain>
    </source>
</reference>
<keyword evidence="1" id="KW-0812">Transmembrane</keyword>
<dbReference type="HOGENOM" id="CLU_018391_0_0_6"/>
<sequence length="526" mass="57291">MLRLLLIFGLLNLLFLALEIPRYAGFGPNWLALEAALLAGLFALLPAGRRTARIAALAGWLFAALTLLVLADALARLSLSRPLNLYLDYPLARSVYDLAAGSVSLPGALLAMLLVFLAVGAVGLLAARLLVRLPGGRGTARTGVATALVLVGVAGTTTFHAGEAVPNLPRAITPGITLVLDQFRFGRDARSERLAFKAELDRERNDDPETRLEGLAGIDVIIGFIESYGVSALFDERYSPVVGARLDAFGQRAEASRLHVATGVVNAPMFGGQSWLAHSTLLSGLWITSQARYELLLETERPTLVGDFARTGHRTVAVMPAIVRSWPGGRWYGFDEIRGAGDMPYAGPEFNWVTMPDQFVWSHFEHAVRRAEERPVFAKIALLSSHAPWVPVLPVLDDWDAIGDGSVFRQWEGSGEPPEVLWLDPDRVRQAYAESVAYALEVAGAYAVRHTDERTLLILIGDHQPASIITGPNPNPGVPVHLVSGDPALLEPFLQHGFVPGVWPDREFTEAGMDRFRDWLHDAFGR</sequence>
<feature type="transmembrane region" description="Helical" evidence="1">
    <location>
        <begin position="54"/>
        <end position="75"/>
    </location>
</feature>
<keyword evidence="3" id="KW-1185">Reference proteome</keyword>
<accession>W0DIT3</accession>
<feature type="transmembrane region" description="Helical" evidence="1">
    <location>
        <begin position="143"/>
        <end position="162"/>
    </location>
</feature>
<dbReference type="KEGG" id="tti:THITH_09955"/>
<gene>
    <name evidence="2" type="ORF">THITH_09955</name>
</gene>
<dbReference type="RefSeq" id="WP_006748320.1">
    <property type="nucleotide sequence ID" value="NZ_CP007029.1"/>
</dbReference>
<dbReference type="SUPFAM" id="SSF53649">
    <property type="entry name" value="Alkaline phosphatase-like"/>
    <property type="match status" value="1"/>
</dbReference>
<dbReference type="OrthoDB" id="1376015at2"/>
<dbReference type="InterPro" id="IPR017850">
    <property type="entry name" value="Alkaline_phosphatase_core_sf"/>
</dbReference>
<name>W0DIT3_9GAMM</name>
<evidence type="ECO:0000313" key="3">
    <source>
        <dbReference type="Proteomes" id="UP000005289"/>
    </source>
</evidence>
<feature type="transmembrane region" description="Helical" evidence="1">
    <location>
        <begin position="29"/>
        <end position="47"/>
    </location>
</feature>
<evidence type="ECO:0000256" key="1">
    <source>
        <dbReference type="SAM" id="Phobius"/>
    </source>
</evidence>
<dbReference type="STRING" id="713585.THITH_09955"/>
<feature type="transmembrane region" description="Helical" evidence="1">
    <location>
        <begin position="108"/>
        <end position="131"/>
    </location>
</feature>
<organism evidence="2 3">
    <name type="scientific">Thioalkalivibrio paradoxus ARh 1</name>
    <dbReference type="NCBI Taxonomy" id="713585"/>
    <lineage>
        <taxon>Bacteria</taxon>
        <taxon>Pseudomonadati</taxon>
        <taxon>Pseudomonadota</taxon>
        <taxon>Gammaproteobacteria</taxon>
        <taxon>Chromatiales</taxon>
        <taxon>Ectothiorhodospiraceae</taxon>
        <taxon>Thioalkalivibrio</taxon>
    </lineage>
</organism>
<protein>
    <submittedName>
        <fullName evidence="2">Sulfatase</fullName>
    </submittedName>
</protein>
<proteinExistence type="predicted"/>
<dbReference type="Gene3D" id="3.40.720.10">
    <property type="entry name" value="Alkaline Phosphatase, subunit A"/>
    <property type="match status" value="1"/>
</dbReference>
<dbReference type="AlphaFoldDB" id="W0DIT3"/>
<dbReference type="Proteomes" id="UP000005289">
    <property type="component" value="Chromosome"/>
</dbReference>